<dbReference type="Pfam" id="PF15256">
    <property type="entry name" value="SPATIAL"/>
    <property type="match status" value="1"/>
</dbReference>
<dbReference type="Proteomes" id="UP000327493">
    <property type="component" value="Chromosome 21"/>
</dbReference>
<evidence type="ECO:0000256" key="1">
    <source>
        <dbReference type="SAM" id="MobiDB-lite"/>
    </source>
</evidence>
<dbReference type="EMBL" id="VOFY01000021">
    <property type="protein sequence ID" value="KAA8581467.1"/>
    <property type="molecule type" value="Genomic_DNA"/>
</dbReference>
<dbReference type="AlphaFoldDB" id="A0A5J5CIG9"/>
<evidence type="ECO:0008006" key="4">
    <source>
        <dbReference type="Google" id="ProtNLM"/>
    </source>
</evidence>
<protein>
    <recommendedName>
        <fullName evidence="4">Protein TBATA</fullName>
    </recommendedName>
</protein>
<keyword evidence="3" id="KW-1185">Reference proteome</keyword>
<dbReference type="PANTHER" id="PTHR33772:SF1">
    <property type="entry name" value="PROTEIN TBATA"/>
    <property type="match status" value="1"/>
</dbReference>
<dbReference type="InterPro" id="IPR037394">
    <property type="entry name" value="TBATA-like"/>
</dbReference>
<comment type="caution">
    <text evidence="2">The sequence shown here is derived from an EMBL/GenBank/DDBJ whole genome shotgun (WGS) entry which is preliminary data.</text>
</comment>
<organism evidence="2 3">
    <name type="scientific">Etheostoma spectabile</name>
    <name type="common">orangethroat darter</name>
    <dbReference type="NCBI Taxonomy" id="54343"/>
    <lineage>
        <taxon>Eukaryota</taxon>
        <taxon>Metazoa</taxon>
        <taxon>Chordata</taxon>
        <taxon>Craniata</taxon>
        <taxon>Vertebrata</taxon>
        <taxon>Euteleostomi</taxon>
        <taxon>Actinopterygii</taxon>
        <taxon>Neopterygii</taxon>
        <taxon>Teleostei</taxon>
        <taxon>Neoteleostei</taxon>
        <taxon>Acanthomorphata</taxon>
        <taxon>Eupercaria</taxon>
        <taxon>Perciformes</taxon>
        <taxon>Percoidei</taxon>
        <taxon>Percidae</taxon>
        <taxon>Etheostomatinae</taxon>
        <taxon>Etheostoma</taxon>
    </lineage>
</organism>
<name>A0A5J5CIG9_9PERO</name>
<evidence type="ECO:0000313" key="2">
    <source>
        <dbReference type="EMBL" id="KAA8581467.1"/>
    </source>
</evidence>
<feature type="compositionally biased region" description="Basic and acidic residues" evidence="1">
    <location>
        <begin position="8"/>
        <end position="18"/>
    </location>
</feature>
<dbReference type="PANTHER" id="PTHR33772">
    <property type="entry name" value="THYMUS, BRAIN AND TESTES-ASSOCIATED"/>
    <property type="match status" value="1"/>
</dbReference>
<reference evidence="2 3" key="1">
    <citation type="submission" date="2019-08" db="EMBL/GenBank/DDBJ databases">
        <title>A chromosome-level genome assembly, high-density linkage maps, and genome scans reveal the genomic architecture of hybrid incompatibilities underlying speciation via character displacement in darters (Percidae: Etheostominae).</title>
        <authorList>
            <person name="Moran R.L."/>
            <person name="Catchen J.M."/>
            <person name="Fuller R.C."/>
        </authorList>
    </citation>
    <scope>NUCLEOTIDE SEQUENCE [LARGE SCALE GENOMIC DNA]</scope>
    <source>
        <strain evidence="2">EspeVRDwgs_2016</strain>
        <tissue evidence="2">Muscle</tissue>
    </source>
</reference>
<accession>A0A5J5CIG9</accession>
<gene>
    <name evidence="2" type="ORF">FQN60_003048</name>
</gene>
<evidence type="ECO:0000313" key="3">
    <source>
        <dbReference type="Proteomes" id="UP000327493"/>
    </source>
</evidence>
<proteinExistence type="predicted"/>
<sequence>MSMAQSPDSRRTTGDRSHCQTNQVPFTPEFTKMLTKSSPRFGALSHHSFFSRHNPHPHRVKHIQGLNGRPVCMVRDDWFVTSSLFPHPLLKSHVLKKATDPSFSFPFAQNLYGVSSNKNKSAQFSEAWRDELKDLAAKDQPEEEFVRRKTQYSAETGRIVPPSSNSYQRRSHSQRLMYPQSFHDQELMVFELLCQILQTDSLSTVQQWLLLAGQREKDLVMGMIKQALDGVEFSGHPQQNLQQLQAFHPSASPSVYGPSFDQSWRKPQRTSSYIGNQAFSDEKPEKIGDAEVLEVHPRAQNNLEDPPLQHTESA</sequence>
<feature type="region of interest" description="Disordered" evidence="1">
    <location>
        <begin position="275"/>
        <end position="314"/>
    </location>
</feature>
<feature type="compositionally biased region" description="Basic and acidic residues" evidence="1">
    <location>
        <begin position="280"/>
        <end position="297"/>
    </location>
</feature>
<feature type="region of interest" description="Disordered" evidence="1">
    <location>
        <begin position="1"/>
        <end position="24"/>
    </location>
</feature>